<proteinExistence type="predicted"/>
<evidence type="ECO:0000313" key="2">
    <source>
        <dbReference type="Proteomes" id="UP000805649"/>
    </source>
</evidence>
<name>A0ACC3Z0E7_COLTU</name>
<organism evidence="1 2">
    <name type="scientific">Colletotrichum truncatum</name>
    <name type="common">Anthracnose fungus</name>
    <name type="synonym">Colletotrichum capsici</name>
    <dbReference type="NCBI Taxonomy" id="5467"/>
    <lineage>
        <taxon>Eukaryota</taxon>
        <taxon>Fungi</taxon>
        <taxon>Dikarya</taxon>
        <taxon>Ascomycota</taxon>
        <taxon>Pezizomycotina</taxon>
        <taxon>Sordariomycetes</taxon>
        <taxon>Hypocreomycetidae</taxon>
        <taxon>Glomerellales</taxon>
        <taxon>Glomerellaceae</taxon>
        <taxon>Colletotrichum</taxon>
        <taxon>Colletotrichum truncatum species complex</taxon>
    </lineage>
</organism>
<protein>
    <submittedName>
        <fullName evidence="1">Uncharacterized protein</fullName>
    </submittedName>
</protein>
<keyword evidence="2" id="KW-1185">Reference proteome</keyword>
<accession>A0ACC3Z0E7</accession>
<reference evidence="1 2" key="1">
    <citation type="journal article" date="2020" name="Phytopathology">
        <title>Genome Sequence Resources of Colletotrichum truncatum, C. plurivorum, C. musicola, and C. sojae: Four Species Pathogenic to Soybean (Glycine max).</title>
        <authorList>
            <person name="Rogerio F."/>
            <person name="Boufleur T.R."/>
            <person name="Ciampi-Guillardi M."/>
            <person name="Sukno S.A."/>
            <person name="Thon M.R."/>
            <person name="Massola Junior N.S."/>
            <person name="Baroncelli R."/>
        </authorList>
    </citation>
    <scope>NUCLEOTIDE SEQUENCE [LARGE SCALE GENOMIC DNA]</scope>
    <source>
        <strain evidence="1 2">CMES1059</strain>
    </source>
</reference>
<gene>
    <name evidence="1" type="ORF">CTRU02_207301</name>
</gene>
<evidence type="ECO:0000313" key="1">
    <source>
        <dbReference type="EMBL" id="KAL0937570.1"/>
    </source>
</evidence>
<dbReference type="Proteomes" id="UP000805649">
    <property type="component" value="Unassembled WGS sequence"/>
</dbReference>
<comment type="caution">
    <text evidence="1">The sequence shown here is derived from an EMBL/GenBank/DDBJ whole genome shotgun (WGS) entry which is preliminary data.</text>
</comment>
<dbReference type="EMBL" id="VUJX02000004">
    <property type="protein sequence ID" value="KAL0937570.1"/>
    <property type="molecule type" value="Genomic_DNA"/>
</dbReference>
<sequence>MAMIPVPLRNVSRTFRRLPAVTATAPFISFMPFVRYSDFPRKAAHKVASQFTPPAFNASRLNILYPLNSDVSEKTLPAYTEAMFKRLDIHSAHEKGVYTKVPIPRHLSAGKYFYSKFTARHVVEQFDMPAFAQSLGEHPRAVVREHYYEKKKKNEPLWQWFHGSHAFGSAGLVIHSGGKFIKAVRKALYTRGYGIHGRRLGKSLLGASSSRKDDGLRGTLLFYALKPLELKTQVTMKEIQEAVDFCIDYFILKTRQESGKQVPGKVAHPSSMSRRAAKREMALPDPSLRGLVYRPWLRKEDMLPQGHEFPQKKAVDRLCNQQESTEQQRSLHVHGKLKVNSRHKRAGSLEGHPPFNPAKDDGLPMMRQSNQKKPTKRAVAKRERSE</sequence>